<evidence type="ECO:0000256" key="1">
    <source>
        <dbReference type="SAM" id="Phobius"/>
    </source>
</evidence>
<sequence length="101" mass="10941">MHNADSGIATGDVDRFDQVETLLGRYPAISEDELNDLKHWFRKESSAFEVASLASKEAITSGYAAFRRDHIDVFSFSDIGKGLIAVAALIAVVGGLWLLGV</sequence>
<reference evidence="2 3" key="1">
    <citation type="submission" date="2020-09" db="EMBL/GenBank/DDBJ databases">
        <title>Complete genome sequence of altererythrobacter flavus SS-21NJ, isolated from Dongying oil sludge in Shandong province.</title>
        <authorList>
            <person name="Sun S."/>
            <person name="Zhang Z."/>
        </authorList>
    </citation>
    <scope>NUCLEOTIDE SEQUENCE [LARGE SCALE GENOMIC DNA]</scope>
    <source>
        <strain evidence="2 3">SS-21NJ</strain>
    </source>
</reference>
<gene>
    <name evidence="2" type="ORF">IDJ81_15200</name>
</gene>
<feature type="transmembrane region" description="Helical" evidence="1">
    <location>
        <begin position="82"/>
        <end position="100"/>
    </location>
</feature>
<dbReference type="RefSeq" id="WP_102153526.1">
    <property type="nucleotide sequence ID" value="NZ_CP061510.1"/>
</dbReference>
<keyword evidence="1" id="KW-1133">Transmembrane helix</keyword>
<evidence type="ECO:0000313" key="2">
    <source>
        <dbReference type="EMBL" id="QSB44607.1"/>
    </source>
</evidence>
<accession>A0ABX7KAQ8</accession>
<keyword evidence="1" id="KW-0812">Transmembrane</keyword>
<proteinExistence type="predicted"/>
<dbReference type="EMBL" id="CP061510">
    <property type="protein sequence ID" value="QSB44607.1"/>
    <property type="molecule type" value="Genomic_DNA"/>
</dbReference>
<keyword evidence="3" id="KW-1185">Reference proteome</keyword>
<keyword evidence="1" id="KW-0472">Membrane</keyword>
<dbReference type="Proteomes" id="UP000663637">
    <property type="component" value="Chromosome"/>
</dbReference>
<evidence type="ECO:0000313" key="3">
    <source>
        <dbReference type="Proteomes" id="UP000663637"/>
    </source>
</evidence>
<name>A0ABX7KAQ8_9SPHN</name>
<organism evidence="2 3">
    <name type="scientific">Tsuneonella flava</name>
    <dbReference type="NCBI Taxonomy" id="2055955"/>
    <lineage>
        <taxon>Bacteria</taxon>
        <taxon>Pseudomonadati</taxon>
        <taxon>Pseudomonadota</taxon>
        <taxon>Alphaproteobacteria</taxon>
        <taxon>Sphingomonadales</taxon>
        <taxon>Erythrobacteraceae</taxon>
        <taxon>Tsuneonella</taxon>
    </lineage>
</organism>
<protein>
    <submittedName>
        <fullName evidence="2">Uncharacterized protein</fullName>
    </submittedName>
</protein>